<protein>
    <submittedName>
        <fullName evidence="2">Uncharacterized protein</fullName>
    </submittedName>
</protein>
<evidence type="ECO:0000313" key="3">
    <source>
        <dbReference type="Proteomes" id="UP000601099"/>
    </source>
</evidence>
<accession>A0ABS0L814</accession>
<sequence length="159" mass="18249">MLLSLGGVLTGIVQLAVIVGFFYGIYLYFRVEIRRGHIRFPNPFMPGWRQLHNRYGSAENLHSTELVSGWIGWRPYTDLLKIKFDTQDIWIRNTVSTAVLVRIPYTDIEVLQAPVCWQLTRFSEKEYTNGKFRANGVVIELPAYWATQLLGHMAASTPS</sequence>
<dbReference type="Proteomes" id="UP000601099">
    <property type="component" value="Unassembled WGS sequence"/>
</dbReference>
<keyword evidence="1" id="KW-1133">Transmembrane helix</keyword>
<comment type="caution">
    <text evidence="2">The sequence shown here is derived from an EMBL/GenBank/DDBJ whole genome shotgun (WGS) entry which is preliminary data.</text>
</comment>
<name>A0ABS0L814_9BACT</name>
<dbReference type="RefSeq" id="WP_196957224.1">
    <property type="nucleotide sequence ID" value="NZ_JADWYK010000021.1"/>
</dbReference>
<reference evidence="2 3" key="1">
    <citation type="submission" date="2020-11" db="EMBL/GenBank/DDBJ databases">
        <title>Hymenobacter sp.</title>
        <authorList>
            <person name="Kim M.K."/>
        </authorList>
    </citation>
    <scope>NUCLEOTIDE SEQUENCE [LARGE SCALE GENOMIC DNA]</scope>
    <source>
        <strain evidence="2 3">BT594</strain>
    </source>
</reference>
<keyword evidence="1" id="KW-0812">Transmembrane</keyword>
<feature type="transmembrane region" description="Helical" evidence="1">
    <location>
        <begin position="6"/>
        <end position="29"/>
    </location>
</feature>
<evidence type="ECO:0000256" key="1">
    <source>
        <dbReference type="SAM" id="Phobius"/>
    </source>
</evidence>
<dbReference type="EMBL" id="JADWYK010000021">
    <property type="protein sequence ID" value="MBG8556206.1"/>
    <property type="molecule type" value="Genomic_DNA"/>
</dbReference>
<proteinExistence type="predicted"/>
<evidence type="ECO:0000313" key="2">
    <source>
        <dbReference type="EMBL" id="MBG8556206.1"/>
    </source>
</evidence>
<keyword evidence="1" id="KW-0472">Membrane</keyword>
<keyword evidence="3" id="KW-1185">Reference proteome</keyword>
<gene>
    <name evidence="2" type="ORF">I5L79_21855</name>
</gene>
<organism evidence="2 3">
    <name type="scientific">Hymenobacter guriensis</name>
    <dbReference type="NCBI Taxonomy" id="2793065"/>
    <lineage>
        <taxon>Bacteria</taxon>
        <taxon>Pseudomonadati</taxon>
        <taxon>Bacteroidota</taxon>
        <taxon>Cytophagia</taxon>
        <taxon>Cytophagales</taxon>
        <taxon>Hymenobacteraceae</taxon>
        <taxon>Hymenobacter</taxon>
    </lineage>
</organism>